<reference evidence="7" key="1">
    <citation type="journal article" date="2019" name="Int. J. Syst. Evol. Microbiol.">
        <title>The Global Catalogue of Microorganisms (GCM) 10K type strain sequencing project: providing services to taxonomists for standard genome sequencing and annotation.</title>
        <authorList>
            <consortium name="The Broad Institute Genomics Platform"/>
            <consortium name="The Broad Institute Genome Sequencing Center for Infectious Disease"/>
            <person name="Wu L."/>
            <person name="Ma J."/>
        </authorList>
    </citation>
    <scope>NUCLEOTIDE SEQUENCE [LARGE SCALE GENOMIC DNA]</scope>
    <source>
        <strain evidence="7">CGMCC 1.12851</strain>
    </source>
</reference>
<dbReference type="Gene3D" id="1.10.443.10">
    <property type="entry name" value="Intergrase catalytic core"/>
    <property type="match status" value="1"/>
</dbReference>
<gene>
    <name evidence="6" type="ORF">GCM10010833_23370</name>
</gene>
<dbReference type="Pfam" id="PF00589">
    <property type="entry name" value="Phage_integrase"/>
    <property type="match status" value="1"/>
</dbReference>
<keyword evidence="2" id="KW-0229">DNA integration</keyword>
<dbReference type="RefSeq" id="WP_188514631.1">
    <property type="nucleotide sequence ID" value="NZ_BMGD01000003.1"/>
</dbReference>
<dbReference type="Proteomes" id="UP000614261">
    <property type="component" value="Unassembled WGS sequence"/>
</dbReference>
<accession>A0ABQ1JHV9</accession>
<evidence type="ECO:0000256" key="3">
    <source>
        <dbReference type="ARBA" id="ARBA00023125"/>
    </source>
</evidence>
<keyword evidence="4" id="KW-0233">DNA recombination</keyword>
<feature type="domain" description="Tyr recombinase" evidence="5">
    <location>
        <begin position="23"/>
        <end position="206"/>
    </location>
</feature>
<organism evidence="6 7">
    <name type="scientific">Blastomonas aquatica</name>
    <dbReference type="NCBI Taxonomy" id="1510276"/>
    <lineage>
        <taxon>Bacteria</taxon>
        <taxon>Pseudomonadati</taxon>
        <taxon>Pseudomonadota</taxon>
        <taxon>Alphaproteobacteria</taxon>
        <taxon>Sphingomonadales</taxon>
        <taxon>Sphingomonadaceae</taxon>
        <taxon>Blastomonas</taxon>
    </lineage>
</organism>
<dbReference type="PROSITE" id="PS51898">
    <property type="entry name" value="TYR_RECOMBINASE"/>
    <property type="match status" value="1"/>
</dbReference>
<dbReference type="PANTHER" id="PTHR30349:SF41">
    <property type="entry name" value="INTEGRASE_RECOMBINASE PROTEIN MJ0367-RELATED"/>
    <property type="match status" value="1"/>
</dbReference>
<comment type="similarity">
    <text evidence="1">Belongs to the 'phage' integrase family.</text>
</comment>
<keyword evidence="3" id="KW-0238">DNA-binding</keyword>
<evidence type="ECO:0000256" key="4">
    <source>
        <dbReference type="ARBA" id="ARBA00023172"/>
    </source>
</evidence>
<dbReference type="EMBL" id="BMGD01000003">
    <property type="protein sequence ID" value="GGB67484.1"/>
    <property type="molecule type" value="Genomic_DNA"/>
</dbReference>
<dbReference type="InterPro" id="IPR050090">
    <property type="entry name" value="Tyrosine_recombinase_XerCD"/>
</dbReference>
<proteinExistence type="inferred from homology"/>
<dbReference type="InterPro" id="IPR002104">
    <property type="entry name" value="Integrase_catalytic"/>
</dbReference>
<evidence type="ECO:0000313" key="6">
    <source>
        <dbReference type="EMBL" id="GGB67484.1"/>
    </source>
</evidence>
<dbReference type="InterPro" id="IPR013762">
    <property type="entry name" value="Integrase-like_cat_sf"/>
</dbReference>
<dbReference type="PANTHER" id="PTHR30349">
    <property type="entry name" value="PHAGE INTEGRASE-RELATED"/>
    <property type="match status" value="1"/>
</dbReference>
<dbReference type="SUPFAM" id="SSF56349">
    <property type="entry name" value="DNA breaking-rejoining enzymes"/>
    <property type="match status" value="1"/>
</dbReference>
<keyword evidence="7" id="KW-1185">Reference proteome</keyword>
<name>A0ABQ1JHV9_9SPHN</name>
<dbReference type="InterPro" id="IPR011010">
    <property type="entry name" value="DNA_brk_join_enz"/>
</dbReference>
<evidence type="ECO:0000256" key="1">
    <source>
        <dbReference type="ARBA" id="ARBA00008857"/>
    </source>
</evidence>
<evidence type="ECO:0000259" key="5">
    <source>
        <dbReference type="PROSITE" id="PS51898"/>
    </source>
</evidence>
<comment type="caution">
    <text evidence="6">The sequence shown here is derived from an EMBL/GenBank/DDBJ whole genome shotgun (WGS) entry which is preliminary data.</text>
</comment>
<evidence type="ECO:0000313" key="7">
    <source>
        <dbReference type="Proteomes" id="UP000614261"/>
    </source>
</evidence>
<sequence length="210" mass="24150">MTYSHLDPAMQNRVAWNAGKNVGTKRPLTQKQIWAIRFFLDREERLRDRALFDLAIDSKLRGCDLVKLKIGDLVAGTDFRTRALVIQQKTGRPVQFEITADARGSLATWLQRRRGTAEDYVFPSRFDHNSPMSTRQYARLVDEWVTAIGLRREDYGTHSMRRTKAAMIYRATGNLRAVQILLGHTKIENTVRYLGVDVEDALILAERTEI</sequence>
<evidence type="ECO:0000256" key="2">
    <source>
        <dbReference type="ARBA" id="ARBA00022908"/>
    </source>
</evidence>
<protein>
    <submittedName>
        <fullName evidence="6">Phage integrase</fullName>
    </submittedName>
</protein>